<dbReference type="InParanoid" id="A0A0V1APF0"/>
<organism evidence="1 3">
    <name type="scientific">Trichinella spiralis</name>
    <name type="common">Trichina worm</name>
    <dbReference type="NCBI Taxonomy" id="6334"/>
    <lineage>
        <taxon>Eukaryota</taxon>
        <taxon>Metazoa</taxon>
        <taxon>Ecdysozoa</taxon>
        <taxon>Nematoda</taxon>
        <taxon>Enoplea</taxon>
        <taxon>Dorylaimia</taxon>
        <taxon>Trichinellida</taxon>
        <taxon>Trichinellidae</taxon>
        <taxon>Trichinella</taxon>
    </lineage>
</organism>
<name>A0A0V1APF0_TRISP</name>
<dbReference type="EMBL" id="JYDH01000359">
    <property type="protein sequence ID" value="KRY26693.1"/>
    <property type="molecule type" value="Genomic_DNA"/>
</dbReference>
<accession>A0A0V1APF0</accession>
<keyword evidence="3" id="KW-1185">Reference proteome</keyword>
<dbReference type="EMBL" id="JYDH01000163">
    <property type="protein sequence ID" value="KRY29684.1"/>
    <property type="molecule type" value="Genomic_DNA"/>
</dbReference>
<evidence type="ECO:0000313" key="1">
    <source>
        <dbReference type="EMBL" id="KRY26693.1"/>
    </source>
</evidence>
<protein>
    <submittedName>
        <fullName evidence="1">Uncharacterized protein</fullName>
    </submittedName>
</protein>
<dbReference type="AlphaFoldDB" id="A0A0V1APF0"/>
<gene>
    <name evidence="1" type="ORF">T01_11758</name>
    <name evidence="2" type="ORF">T01_536</name>
</gene>
<evidence type="ECO:0000313" key="2">
    <source>
        <dbReference type="EMBL" id="KRY29684.1"/>
    </source>
</evidence>
<evidence type="ECO:0000313" key="3">
    <source>
        <dbReference type="Proteomes" id="UP000054776"/>
    </source>
</evidence>
<dbReference type="Proteomes" id="UP000054776">
    <property type="component" value="Unassembled WGS sequence"/>
</dbReference>
<reference evidence="1 3" key="1">
    <citation type="submission" date="2015-01" db="EMBL/GenBank/DDBJ databases">
        <title>Evolution of Trichinella species and genotypes.</title>
        <authorList>
            <person name="Korhonen P.K."/>
            <person name="Edoardo P."/>
            <person name="Giuseppe L.R."/>
            <person name="Gasser R.B."/>
        </authorList>
    </citation>
    <scope>NUCLEOTIDE SEQUENCE [LARGE SCALE GENOMIC DNA]</scope>
    <source>
        <strain evidence="1">ISS3</strain>
    </source>
</reference>
<comment type="caution">
    <text evidence="1">The sequence shown here is derived from an EMBL/GenBank/DDBJ whole genome shotgun (WGS) entry which is preliminary data.</text>
</comment>
<proteinExistence type="predicted"/>
<sequence length="62" mass="7148">MFTSYGNLHDFLTPSLEWKISRSIYLSSSKHENRQQLACENRQTDTTAEYVLSLVMFTSLAS</sequence>